<dbReference type="PANTHER" id="PTHR42737:SF7">
    <property type="entry name" value="THIOREDOXIN-DISULFIDE REDUCTASE"/>
    <property type="match status" value="1"/>
</dbReference>
<proteinExistence type="inferred from homology"/>
<dbReference type="InterPro" id="IPR036188">
    <property type="entry name" value="FAD/NAD-bd_sf"/>
</dbReference>
<dbReference type="InterPro" id="IPR016156">
    <property type="entry name" value="FAD/NAD-linked_Rdtase_dimer_sf"/>
</dbReference>
<dbReference type="InterPro" id="IPR004099">
    <property type="entry name" value="Pyr_nucl-diS_OxRdtase_dimer"/>
</dbReference>
<evidence type="ECO:0000256" key="1">
    <source>
        <dbReference type="ARBA" id="ARBA00001974"/>
    </source>
</evidence>
<dbReference type="Gene3D" id="3.30.390.30">
    <property type="match status" value="1"/>
</dbReference>
<sequence>MAASLRLFTVLGPAQKFQFRIFTKLVRPLSSGSNQYDYDLIVIGGGSGGLACSKEAAQLGRRVAVLDYVDPSPQGTVWGLGGTCVNVGCIPKKLMHHASLLGEAVKGAAKYGWDVPQETKHSWEVLVGGVQNHLRSLNWGHRVALKDKSVDYLNAYGTFVDAHTIKATTRSGKETILTADRFVIATGMRPKYPQMEGAREYAHSSDDLFSLQKPPGKTLVVGASYVALECAGFLTGLGYDVTVMMRSIPLRGFDQQMAELVIDNMVSHGTRVLRGCVPQQILKQASGELAVTWQRQTGGPGSAVDADDSDEFSTVLLAIGREPCTKSLNLDVAGVKMNESTGFIVGSEEESERTSVPNIYAIGDVLQDRPELTPVAIKAGKLLARRLYDGATEHMDYVNVPTTVFTPLEYGCVGLSEENAVQLHGEDNVEVYHAFYKPLEYIIPERNHQQCYIKMVCSRQDEKILGLHFLGPHAGEVIQGFGFAVKCGATRGQLTSVVGIHPTCAEEVIKMHVTKRSGEDATVTGC</sequence>
<keyword evidence="7" id="KW-1015">Disulfide bond</keyword>
<dbReference type="InterPro" id="IPR046952">
    <property type="entry name" value="GSHR/TRXR-like"/>
</dbReference>
<evidence type="ECO:0000256" key="3">
    <source>
        <dbReference type="ARBA" id="ARBA00022630"/>
    </source>
</evidence>
<dbReference type="InterPro" id="IPR012999">
    <property type="entry name" value="Pyr_OxRdtase_I_AS"/>
</dbReference>
<evidence type="ECO:0000256" key="9">
    <source>
        <dbReference type="RuleBase" id="RU003691"/>
    </source>
</evidence>
<evidence type="ECO:0000256" key="4">
    <source>
        <dbReference type="ARBA" id="ARBA00022827"/>
    </source>
</evidence>
<evidence type="ECO:0000256" key="5">
    <source>
        <dbReference type="ARBA" id="ARBA00022857"/>
    </source>
</evidence>
<reference evidence="13 14" key="1">
    <citation type="submission" date="2025-05" db="UniProtKB">
        <authorList>
            <consortium name="RefSeq"/>
        </authorList>
    </citation>
    <scope>IDENTIFICATION</scope>
</reference>
<name>A0ABM1DZR3_PRICU</name>
<keyword evidence="12" id="KW-1185">Reference proteome</keyword>
<keyword evidence="3 9" id="KW-0285">Flavoprotein</keyword>
<dbReference type="InterPro" id="IPR006338">
    <property type="entry name" value="Thioredoxin/glutathione_Rdtase"/>
</dbReference>
<organism evidence="12 14">
    <name type="scientific">Priapulus caudatus</name>
    <name type="common">Priapulid worm</name>
    <dbReference type="NCBI Taxonomy" id="37621"/>
    <lineage>
        <taxon>Eukaryota</taxon>
        <taxon>Metazoa</taxon>
        <taxon>Ecdysozoa</taxon>
        <taxon>Scalidophora</taxon>
        <taxon>Priapulida</taxon>
        <taxon>Priapulimorpha</taxon>
        <taxon>Priapulimorphida</taxon>
        <taxon>Priapulidae</taxon>
        <taxon>Priapulus</taxon>
    </lineage>
</organism>
<dbReference type="PIRSF" id="PIRSF000350">
    <property type="entry name" value="Mercury_reductase_MerA"/>
    <property type="match status" value="1"/>
</dbReference>
<gene>
    <name evidence="13 14" type="primary">LOC106807573</name>
</gene>
<dbReference type="Pfam" id="PF07992">
    <property type="entry name" value="Pyr_redox_2"/>
    <property type="match status" value="1"/>
</dbReference>
<dbReference type="PRINTS" id="PR00368">
    <property type="entry name" value="FADPNR"/>
</dbReference>
<evidence type="ECO:0000256" key="6">
    <source>
        <dbReference type="ARBA" id="ARBA00023002"/>
    </source>
</evidence>
<comment type="similarity">
    <text evidence="2 9">Belongs to the class-I pyridine nucleotide-disulfide oxidoreductase family.</text>
</comment>
<evidence type="ECO:0000313" key="14">
    <source>
        <dbReference type="RefSeq" id="XP_014665434.1"/>
    </source>
</evidence>
<dbReference type="RefSeq" id="XP_014665434.1">
    <property type="nucleotide sequence ID" value="XM_014809948.1"/>
</dbReference>
<dbReference type="SUPFAM" id="SSF55424">
    <property type="entry name" value="FAD/NAD-linked reductases, dimerisation (C-terminal) domain"/>
    <property type="match status" value="1"/>
</dbReference>
<comment type="cofactor">
    <cofactor evidence="1">
        <name>FAD</name>
        <dbReference type="ChEBI" id="CHEBI:57692"/>
    </cofactor>
</comment>
<feature type="domain" description="FAD/NAD(P)-binding" evidence="11">
    <location>
        <begin position="38"/>
        <end position="380"/>
    </location>
</feature>
<dbReference type="GeneID" id="106807573"/>
<protein>
    <submittedName>
        <fullName evidence="13 14">Thioredoxin reductase 2, mitochondrial-like isoform X1</fullName>
    </submittedName>
</protein>
<evidence type="ECO:0000259" key="10">
    <source>
        <dbReference type="Pfam" id="PF02852"/>
    </source>
</evidence>
<dbReference type="RefSeq" id="XP_014665433.1">
    <property type="nucleotide sequence ID" value="XM_014809947.1"/>
</dbReference>
<keyword evidence="8 9" id="KW-0676">Redox-active center</keyword>
<dbReference type="NCBIfam" id="TIGR01438">
    <property type="entry name" value="TGR"/>
    <property type="match status" value="1"/>
</dbReference>
<dbReference type="PRINTS" id="PR00411">
    <property type="entry name" value="PNDRDTASEI"/>
</dbReference>
<dbReference type="Pfam" id="PF02852">
    <property type="entry name" value="Pyr_redox_dim"/>
    <property type="match status" value="1"/>
</dbReference>
<evidence type="ECO:0000256" key="8">
    <source>
        <dbReference type="ARBA" id="ARBA00023284"/>
    </source>
</evidence>
<dbReference type="InterPro" id="IPR023753">
    <property type="entry name" value="FAD/NAD-binding_dom"/>
</dbReference>
<feature type="domain" description="Pyridine nucleotide-disulphide oxidoreductase dimerisation" evidence="10">
    <location>
        <begin position="400"/>
        <end position="510"/>
    </location>
</feature>
<dbReference type="InterPro" id="IPR001100">
    <property type="entry name" value="Pyr_nuc-diS_OxRdtase"/>
</dbReference>
<keyword evidence="4 9" id="KW-0274">FAD</keyword>
<dbReference type="PROSITE" id="PS00076">
    <property type="entry name" value="PYRIDINE_REDOX_1"/>
    <property type="match status" value="1"/>
</dbReference>
<keyword evidence="6 9" id="KW-0560">Oxidoreductase</keyword>
<dbReference type="Proteomes" id="UP000695022">
    <property type="component" value="Unplaced"/>
</dbReference>
<keyword evidence="5" id="KW-0521">NADP</keyword>
<evidence type="ECO:0000259" key="11">
    <source>
        <dbReference type="Pfam" id="PF07992"/>
    </source>
</evidence>
<evidence type="ECO:0000256" key="2">
    <source>
        <dbReference type="ARBA" id="ARBA00007532"/>
    </source>
</evidence>
<accession>A0ABM1DZR3</accession>
<dbReference type="SUPFAM" id="SSF51905">
    <property type="entry name" value="FAD/NAD(P)-binding domain"/>
    <property type="match status" value="1"/>
</dbReference>
<evidence type="ECO:0000313" key="12">
    <source>
        <dbReference type="Proteomes" id="UP000695022"/>
    </source>
</evidence>
<evidence type="ECO:0000256" key="7">
    <source>
        <dbReference type="ARBA" id="ARBA00023157"/>
    </source>
</evidence>
<dbReference type="PANTHER" id="PTHR42737">
    <property type="entry name" value="GLUTATHIONE REDUCTASE"/>
    <property type="match status" value="1"/>
</dbReference>
<dbReference type="Gene3D" id="3.50.50.60">
    <property type="entry name" value="FAD/NAD(P)-binding domain"/>
    <property type="match status" value="3"/>
</dbReference>
<evidence type="ECO:0000313" key="13">
    <source>
        <dbReference type="RefSeq" id="XP_014665433.1"/>
    </source>
</evidence>